<accession>A0A2S6CC63</accession>
<feature type="compositionally biased region" description="Polar residues" evidence="1">
    <location>
        <begin position="13"/>
        <end position="35"/>
    </location>
</feature>
<evidence type="ECO:0000313" key="3">
    <source>
        <dbReference type="Proteomes" id="UP000237631"/>
    </source>
</evidence>
<feature type="compositionally biased region" description="Basic and acidic residues" evidence="1">
    <location>
        <begin position="101"/>
        <end position="110"/>
    </location>
</feature>
<dbReference type="OrthoDB" id="10310256at2759"/>
<gene>
    <name evidence="2" type="ORF">CBER1_09008</name>
</gene>
<protein>
    <submittedName>
        <fullName evidence="2">Uncharacterized protein</fullName>
    </submittedName>
</protein>
<comment type="caution">
    <text evidence="2">The sequence shown here is derived from an EMBL/GenBank/DDBJ whole genome shotgun (WGS) entry which is preliminary data.</text>
</comment>
<feature type="compositionally biased region" description="Basic and acidic residues" evidence="1">
    <location>
        <begin position="80"/>
        <end position="89"/>
    </location>
</feature>
<proteinExistence type="predicted"/>
<reference evidence="3" key="1">
    <citation type="journal article" date="2017" name="bioRxiv">
        <title>Conservation of a gene cluster reveals novel cercosporin biosynthetic mechanisms and extends production to the genus Colletotrichum.</title>
        <authorList>
            <person name="de Jonge R."/>
            <person name="Ebert M.K."/>
            <person name="Huitt-Roehl C.R."/>
            <person name="Pal P."/>
            <person name="Suttle J.C."/>
            <person name="Spanner R.E."/>
            <person name="Neubauer J.D."/>
            <person name="Jurick W.M.II."/>
            <person name="Stott K.A."/>
            <person name="Secor G.A."/>
            <person name="Thomma B.P.H.J."/>
            <person name="Van de Peer Y."/>
            <person name="Townsend C.A."/>
            <person name="Bolton M.D."/>
        </authorList>
    </citation>
    <scope>NUCLEOTIDE SEQUENCE [LARGE SCALE GENOMIC DNA]</scope>
    <source>
        <strain evidence="3">CBS538.71</strain>
    </source>
</reference>
<name>A0A2S6CC63_9PEZI</name>
<organism evidence="2 3">
    <name type="scientific">Cercospora berteroae</name>
    <dbReference type="NCBI Taxonomy" id="357750"/>
    <lineage>
        <taxon>Eukaryota</taxon>
        <taxon>Fungi</taxon>
        <taxon>Dikarya</taxon>
        <taxon>Ascomycota</taxon>
        <taxon>Pezizomycotina</taxon>
        <taxon>Dothideomycetes</taxon>
        <taxon>Dothideomycetidae</taxon>
        <taxon>Mycosphaerellales</taxon>
        <taxon>Mycosphaerellaceae</taxon>
        <taxon>Cercospora</taxon>
    </lineage>
</organism>
<evidence type="ECO:0000256" key="1">
    <source>
        <dbReference type="SAM" id="MobiDB-lite"/>
    </source>
</evidence>
<keyword evidence="3" id="KW-1185">Reference proteome</keyword>
<dbReference type="EMBL" id="PNEN01000497">
    <property type="protein sequence ID" value="PPJ57303.1"/>
    <property type="molecule type" value="Genomic_DNA"/>
</dbReference>
<sequence>MLGYQNAGPFTSGPPQSQYTNTVPQNTQTRASQSGGRDLEETDYPMAGRDGSLTAPDDDFEEAMSSGRPVSGQPPLKKARRDDGKDALSNDRVLPSDGVDAFERARRFSD</sequence>
<evidence type="ECO:0000313" key="2">
    <source>
        <dbReference type="EMBL" id="PPJ57303.1"/>
    </source>
</evidence>
<feature type="region of interest" description="Disordered" evidence="1">
    <location>
        <begin position="1"/>
        <end position="110"/>
    </location>
</feature>
<dbReference type="Proteomes" id="UP000237631">
    <property type="component" value="Unassembled WGS sequence"/>
</dbReference>
<dbReference type="AlphaFoldDB" id="A0A2S6CC63"/>